<name>A0ABP1HK96_9EUKA</name>
<feature type="domain" description="Calcineurin-like phosphoesterase" evidence="3">
    <location>
        <begin position="9"/>
        <end position="268"/>
    </location>
</feature>
<gene>
    <name evidence="4" type="ORF">HINF_LOCUS13390</name>
</gene>
<dbReference type="EMBL" id="CAXDID020000031">
    <property type="protein sequence ID" value="CAL5994108.1"/>
    <property type="molecule type" value="Genomic_DNA"/>
</dbReference>
<protein>
    <submittedName>
        <fullName evidence="4">Acid_sphingomyelinase</fullName>
    </submittedName>
</protein>
<dbReference type="SUPFAM" id="SSF56300">
    <property type="entry name" value="Metallo-dependent phosphatases"/>
    <property type="match status" value="1"/>
</dbReference>
<dbReference type="PANTHER" id="PTHR10340">
    <property type="entry name" value="SPHINGOMYELIN PHOSPHODIESTERASE"/>
    <property type="match status" value="1"/>
</dbReference>
<dbReference type="Pfam" id="PF00149">
    <property type="entry name" value="Metallophos"/>
    <property type="match status" value="1"/>
</dbReference>
<proteinExistence type="predicted"/>
<sequence>MLVQATLMMNALIISDIHIDNEYLASGQRKNFCRANNPWELSSASAADFPRGQFGCDLPLAAWEDIAKQFDYDSVDAVFLLGDVPGHGLKGSSFNQTFSQFAMAIENIPRSIPILPVVGNNELDEYYMPVDGPNPQLERLTDLMQKSGVLHLNEIQINTFKTGGFYSTIVNNTPVLVLNTVIYTDEFWRKQKSEPTDDPRDQFKFIEEFLKTNRNYVVLQHICFGINPYSAIGSNNSNLQMQSIYHQKLFEMFKDNKPASVLCGHTHKDGFKILDGIPVFNAPGLSPNSYNNPAFRYMNITDGAVIDYVQFMSSLNQANANNVSKIEFDYRFSDYYGMSPSAANLEALAEQMITDEKMYAKYIENDDIFYNNDSQQYVCAMETPTSQEYTDCMEIWGKMKVE</sequence>
<reference evidence="4 5" key="1">
    <citation type="submission" date="2024-07" db="EMBL/GenBank/DDBJ databases">
        <authorList>
            <person name="Akdeniz Z."/>
        </authorList>
    </citation>
    <scope>NUCLEOTIDE SEQUENCE [LARGE SCALE GENOMIC DNA]</scope>
</reference>
<dbReference type="Proteomes" id="UP001642409">
    <property type="component" value="Unassembled WGS sequence"/>
</dbReference>
<evidence type="ECO:0000313" key="4">
    <source>
        <dbReference type="EMBL" id="CAL5994108.1"/>
    </source>
</evidence>
<dbReference type="Gene3D" id="3.60.21.10">
    <property type="match status" value="1"/>
</dbReference>
<evidence type="ECO:0000256" key="1">
    <source>
        <dbReference type="ARBA" id="ARBA00022801"/>
    </source>
</evidence>
<evidence type="ECO:0000256" key="2">
    <source>
        <dbReference type="ARBA" id="ARBA00023180"/>
    </source>
</evidence>
<dbReference type="PANTHER" id="PTHR10340:SF57">
    <property type="entry name" value="METALLOPHOS DOMAIN-CONTAINING PROTEIN"/>
    <property type="match status" value="1"/>
</dbReference>
<keyword evidence="1" id="KW-0378">Hydrolase</keyword>
<evidence type="ECO:0000259" key="3">
    <source>
        <dbReference type="Pfam" id="PF00149"/>
    </source>
</evidence>
<comment type="caution">
    <text evidence="4">The sequence shown here is derived from an EMBL/GenBank/DDBJ whole genome shotgun (WGS) entry which is preliminary data.</text>
</comment>
<dbReference type="InterPro" id="IPR029052">
    <property type="entry name" value="Metallo-depent_PP-like"/>
</dbReference>
<accession>A0ABP1HK96</accession>
<organism evidence="4 5">
    <name type="scientific">Hexamita inflata</name>
    <dbReference type="NCBI Taxonomy" id="28002"/>
    <lineage>
        <taxon>Eukaryota</taxon>
        <taxon>Metamonada</taxon>
        <taxon>Diplomonadida</taxon>
        <taxon>Hexamitidae</taxon>
        <taxon>Hexamitinae</taxon>
        <taxon>Hexamita</taxon>
    </lineage>
</organism>
<keyword evidence="5" id="KW-1185">Reference proteome</keyword>
<keyword evidence="2" id="KW-0325">Glycoprotein</keyword>
<evidence type="ECO:0000313" key="5">
    <source>
        <dbReference type="Proteomes" id="UP001642409"/>
    </source>
</evidence>
<dbReference type="InterPro" id="IPR004843">
    <property type="entry name" value="Calcineurin-like_PHP"/>
</dbReference>